<sequence length="195" mass="20573">MLLPLIVAALGVMAGTLLITFRDEAEETSSAPARLPTHSASSVGEALSLSELEGGTWGDARRAMDEGLDGGRRHVLDEANGLLLEFSYSGDPQRDEWRVCTAELTEGTLGEPASLVTLEIADPANGGCYADPIPTEAGPTEEPDTPTPGRRSGPERGVHPGSWCGAPGAYGHTDAGTLMQCQYGAGHDYRWRRAP</sequence>
<dbReference type="EMBL" id="JAANNT010000035">
    <property type="protein sequence ID" value="NUV31932.1"/>
    <property type="molecule type" value="Genomic_DNA"/>
</dbReference>
<dbReference type="Proteomes" id="UP000540128">
    <property type="component" value="Unassembled WGS sequence"/>
</dbReference>
<accession>A0A7Y6F4Z9</accession>
<evidence type="ECO:0000313" key="3">
    <source>
        <dbReference type="Proteomes" id="UP000540128"/>
    </source>
</evidence>
<dbReference type="RefSeq" id="WP_191835105.1">
    <property type="nucleotide sequence ID" value="NZ_JAANNT010000035.1"/>
</dbReference>
<reference evidence="2 3" key="1">
    <citation type="submission" date="2020-03" db="EMBL/GenBank/DDBJ databases">
        <title>Complete genome sequence of sixteen Streptomyces strains facilitates identification of candidate genes involved in plant growth-promotion in grain legumes and cereals.</title>
        <authorList>
            <person name="Gopalakrishnan S."/>
            <person name="Thakur V."/>
            <person name="Saxena R."/>
            <person name="Vadlamudi S."/>
            <person name="Purohit S."/>
            <person name="Kumar V."/>
            <person name="Rathore A."/>
            <person name="Chitikineni A."/>
            <person name="Varshney R.K."/>
        </authorList>
    </citation>
    <scope>NUCLEOTIDE SEQUENCE [LARGE SCALE GENOMIC DNA]</scope>
    <source>
        <strain evidence="2 3">KAI-180</strain>
    </source>
</reference>
<comment type="caution">
    <text evidence="2">The sequence shown here is derived from an EMBL/GenBank/DDBJ whole genome shotgun (WGS) entry which is preliminary data.</text>
</comment>
<dbReference type="AlphaFoldDB" id="A0A7Y6F4Z9"/>
<protein>
    <submittedName>
        <fullName evidence="2">Uncharacterized protein</fullName>
    </submittedName>
</protein>
<proteinExistence type="predicted"/>
<name>A0A7Y6F4Z9_9ACTN</name>
<evidence type="ECO:0000256" key="1">
    <source>
        <dbReference type="SAM" id="MobiDB-lite"/>
    </source>
</evidence>
<organism evidence="2 3">
    <name type="scientific">Streptomyces odorifer</name>
    <dbReference type="NCBI Taxonomy" id="53450"/>
    <lineage>
        <taxon>Bacteria</taxon>
        <taxon>Bacillati</taxon>
        <taxon>Actinomycetota</taxon>
        <taxon>Actinomycetes</taxon>
        <taxon>Kitasatosporales</taxon>
        <taxon>Streptomycetaceae</taxon>
        <taxon>Streptomyces</taxon>
        <taxon>Streptomyces albidoflavus group</taxon>
    </lineage>
</organism>
<evidence type="ECO:0000313" key="2">
    <source>
        <dbReference type="EMBL" id="NUV31932.1"/>
    </source>
</evidence>
<gene>
    <name evidence="2" type="ORF">G6W59_27195</name>
</gene>
<keyword evidence="3" id="KW-1185">Reference proteome</keyword>
<feature type="region of interest" description="Disordered" evidence="1">
    <location>
        <begin position="130"/>
        <end position="160"/>
    </location>
</feature>